<sequence length="165" mass="19535">MRIKLILIPLFLLLSCSDKSSQQLQTSPNNESVIKYYGYINRIFERDSLKFIEVDLVKILTGDSAIVEAKNLGKAEYEITNKGDTIWFDPNDYFIYNFKKDSLQFQLDVDCRIIIWLSDQTTDFKLTQRQVEDSDSLRYFLQPNKVFEIFFSRNKIDSLKEFWTP</sequence>
<keyword evidence="1" id="KW-0732">Signal</keyword>
<evidence type="ECO:0008006" key="4">
    <source>
        <dbReference type="Google" id="ProtNLM"/>
    </source>
</evidence>
<dbReference type="HOGENOM" id="CLU_1608623_0_0_10"/>
<organism evidence="2 3">
    <name type="scientific">Ignavibacterium album (strain DSM 19864 / JCM 16511 / NBRC 101810 / Mat9-16)</name>
    <dbReference type="NCBI Taxonomy" id="945713"/>
    <lineage>
        <taxon>Bacteria</taxon>
        <taxon>Pseudomonadati</taxon>
        <taxon>Ignavibacteriota</taxon>
        <taxon>Ignavibacteria</taxon>
        <taxon>Ignavibacteriales</taxon>
        <taxon>Ignavibacteriaceae</taxon>
        <taxon>Ignavibacterium</taxon>
    </lineage>
</organism>
<feature type="chain" id="PRO_5003624525" description="Lipoprotein" evidence="1">
    <location>
        <begin position="21"/>
        <end position="165"/>
    </location>
</feature>
<dbReference type="OrthoDB" id="879086at2"/>
<dbReference type="eggNOG" id="ENOG5033N26">
    <property type="taxonomic scope" value="Bacteria"/>
</dbReference>
<dbReference type="Proteomes" id="UP000007394">
    <property type="component" value="Chromosome"/>
</dbReference>
<evidence type="ECO:0000256" key="1">
    <source>
        <dbReference type="SAM" id="SignalP"/>
    </source>
</evidence>
<dbReference type="PROSITE" id="PS51257">
    <property type="entry name" value="PROKAR_LIPOPROTEIN"/>
    <property type="match status" value="1"/>
</dbReference>
<dbReference type="RefSeq" id="WP_014560997.1">
    <property type="nucleotide sequence ID" value="NC_017464.1"/>
</dbReference>
<gene>
    <name evidence="2" type="ordered locus">IALB_2143</name>
</gene>
<proteinExistence type="predicted"/>
<keyword evidence="3" id="KW-1185">Reference proteome</keyword>
<dbReference type="EMBL" id="CP003418">
    <property type="protein sequence ID" value="AFH49848.1"/>
    <property type="molecule type" value="Genomic_DNA"/>
</dbReference>
<dbReference type="AlphaFoldDB" id="I0ALJ1"/>
<evidence type="ECO:0000313" key="2">
    <source>
        <dbReference type="EMBL" id="AFH49848.1"/>
    </source>
</evidence>
<evidence type="ECO:0000313" key="3">
    <source>
        <dbReference type="Proteomes" id="UP000007394"/>
    </source>
</evidence>
<dbReference type="KEGG" id="ial:IALB_2143"/>
<accession>I0ALJ1</accession>
<feature type="signal peptide" evidence="1">
    <location>
        <begin position="1"/>
        <end position="20"/>
    </location>
</feature>
<name>I0ALJ1_IGNAJ</name>
<protein>
    <recommendedName>
        <fullName evidence="4">Lipoprotein</fullName>
    </recommendedName>
</protein>
<reference evidence="2 3" key="1">
    <citation type="journal article" date="2012" name="Front. Microbiol.">
        <title>Complete genome of Ignavibacterium album, a metabolically versatile, flagellated, facultative anaerobe from the phylum Chlorobi.</title>
        <authorList>
            <person name="Liu Z."/>
            <person name="Frigaard N.-U."/>
            <person name="Vogl K."/>
            <person name="Iino T."/>
            <person name="Ohkuma M."/>
            <person name="Overmann J."/>
            <person name="Bryant D.A."/>
        </authorList>
    </citation>
    <scope>NUCLEOTIDE SEQUENCE [LARGE SCALE GENOMIC DNA]</scope>
    <source>
        <strain evidence="3">DSM 19864 / JCM 16511 / NBRC 101810 / Mat9-16</strain>
    </source>
</reference>